<keyword evidence="2" id="KW-1185">Reference proteome</keyword>
<dbReference type="Gene3D" id="1.25.40.10">
    <property type="entry name" value="Tetratricopeptide repeat domain"/>
    <property type="match status" value="1"/>
</dbReference>
<dbReference type="InterPro" id="IPR011990">
    <property type="entry name" value="TPR-like_helical_dom_sf"/>
</dbReference>
<dbReference type="RefSeq" id="WP_035113382.1">
    <property type="nucleotide sequence ID" value="NZ_CP047046.1"/>
</dbReference>
<evidence type="ECO:0008006" key="3">
    <source>
        <dbReference type="Google" id="ProtNLM"/>
    </source>
</evidence>
<gene>
    <name evidence="1" type="ORF">MA47_03285</name>
</gene>
<dbReference type="SUPFAM" id="SSF48452">
    <property type="entry name" value="TPR-like"/>
    <property type="match status" value="1"/>
</dbReference>
<organism evidence="1 2">
    <name type="scientific">Corynebacterium auriscanis</name>
    <dbReference type="NCBI Taxonomy" id="99807"/>
    <lineage>
        <taxon>Bacteria</taxon>
        <taxon>Bacillati</taxon>
        <taxon>Actinomycetota</taxon>
        <taxon>Actinomycetes</taxon>
        <taxon>Mycobacteriales</taxon>
        <taxon>Corynebacteriaceae</taxon>
        <taxon>Corynebacterium</taxon>
    </lineage>
</organism>
<name>A0A0A2DQL8_9CORY</name>
<dbReference type="Proteomes" id="UP000030145">
    <property type="component" value="Unassembled WGS sequence"/>
</dbReference>
<reference evidence="1 2" key="1">
    <citation type="submission" date="2014-10" db="EMBL/GenBank/DDBJ databases">
        <title>Whole Genome sequence of Corynebacterium auriscanis strain CIP 106629.</title>
        <authorList>
            <person name="Hassan S.S."/>
            <person name="Jamal S.B."/>
            <person name="Tiwari S."/>
            <person name="Oliveira L.D.C."/>
            <person name="Souza F."/>
            <person name="Mariano D.C."/>
            <person name="Almeida S."/>
            <person name="Dorella F."/>
            <person name="Pereira F."/>
            <person name="Carvalho A."/>
            <person name="Leal C.A."/>
            <person name="Soares S.D.C."/>
            <person name="Figueiredo H.C."/>
            <person name="Silva A."/>
            <person name="Azevedo V.A."/>
        </authorList>
    </citation>
    <scope>NUCLEOTIDE SEQUENCE [LARGE SCALE GENOMIC DNA]</scope>
    <source>
        <strain evidence="1 2">CIP 106629</strain>
    </source>
</reference>
<comment type="caution">
    <text evidence="1">The sequence shown here is derived from an EMBL/GenBank/DDBJ whole genome shotgun (WGS) entry which is preliminary data.</text>
</comment>
<evidence type="ECO:0000313" key="2">
    <source>
        <dbReference type="Proteomes" id="UP000030145"/>
    </source>
</evidence>
<dbReference type="GeneID" id="300552583"/>
<dbReference type="AlphaFoldDB" id="A0A0A2DQL8"/>
<evidence type="ECO:0000313" key="1">
    <source>
        <dbReference type="EMBL" id="KGM19171.1"/>
    </source>
</evidence>
<accession>A0A0A2DQL8</accession>
<sequence>MGADLESLLRASAAASAENLTMRTWQLTNEFALKHWVADPDYLAAVVKQLPNDVVGDYWLMRAAVAENTGCTYEAAVAYSQLLERGDSAVANGPNSARTSTKDIARADLAWASLSFLQPGEEALAHLAERLERWRGGSFRTVPSTDASLIASTAMLGHTVEVGTQTPNSDRLTLYVEIAEAYGSHNPTQADRLLWRAQQAHGAGDFAGAQAMAHQVIALGTETGDEIARFEGHDMLGNFALMAVDEPDITRHFAMCFDIVSKHGAPVIALQRAASASWAAFSAGQIDFAAQLATRALAACDQMPNGDAQQNLLTVLGNCALERGDTEEAEMWAARVRERAASPGE</sequence>
<proteinExistence type="predicted"/>
<protein>
    <recommendedName>
        <fullName evidence="3">MalT-like TPR region domain-containing protein</fullName>
    </recommendedName>
</protein>
<dbReference type="EMBL" id="JRVJ01000003">
    <property type="protein sequence ID" value="KGM19171.1"/>
    <property type="molecule type" value="Genomic_DNA"/>
</dbReference>